<evidence type="ECO:0000313" key="3">
    <source>
        <dbReference type="Proteomes" id="UP000294832"/>
    </source>
</evidence>
<name>A0A4R2FKD0_9GAMM</name>
<dbReference type="AlphaFoldDB" id="A0A4R2FKD0"/>
<sequence length="96" mass="10940">MSKYMILSLLLLLGSTPVIAAKQSYKCYLLTTNGPEIAFYRWKEQDLPTKQAELVASKRKDNRGKAYYVKDVKECTLLSEEFSSAEAKALDKKTLR</sequence>
<proteinExistence type="predicted"/>
<evidence type="ECO:0000256" key="1">
    <source>
        <dbReference type="SAM" id="SignalP"/>
    </source>
</evidence>
<evidence type="ECO:0000313" key="2">
    <source>
        <dbReference type="EMBL" id="TCN87970.1"/>
    </source>
</evidence>
<dbReference type="RefSeq" id="WP_133038080.1">
    <property type="nucleotide sequence ID" value="NZ_BMXW01000008.1"/>
</dbReference>
<dbReference type="OrthoDB" id="6267358at2"/>
<dbReference type="Proteomes" id="UP000294832">
    <property type="component" value="Unassembled WGS sequence"/>
</dbReference>
<protein>
    <submittedName>
        <fullName evidence="2">Uncharacterized protein</fullName>
    </submittedName>
</protein>
<dbReference type="NCBIfam" id="NF038109">
    <property type="entry name" value="tapY2_fam"/>
    <property type="match status" value="1"/>
</dbReference>
<keyword evidence="3" id="KW-1185">Reference proteome</keyword>
<keyword evidence="1" id="KW-0732">Signal</keyword>
<organism evidence="2 3">
    <name type="scientific">Shewanella fodinae</name>
    <dbReference type="NCBI Taxonomy" id="552357"/>
    <lineage>
        <taxon>Bacteria</taxon>
        <taxon>Pseudomonadati</taxon>
        <taxon>Pseudomonadota</taxon>
        <taxon>Gammaproteobacteria</taxon>
        <taxon>Alteromonadales</taxon>
        <taxon>Shewanellaceae</taxon>
        <taxon>Shewanella</taxon>
    </lineage>
</organism>
<dbReference type="EMBL" id="SLWF01000004">
    <property type="protein sequence ID" value="TCN87970.1"/>
    <property type="molecule type" value="Genomic_DNA"/>
</dbReference>
<dbReference type="InterPro" id="IPR049848">
    <property type="entry name" value="TapY2-like"/>
</dbReference>
<feature type="chain" id="PRO_5020430071" evidence="1">
    <location>
        <begin position="21"/>
        <end position="96"/>
    </location>
</feature>
<comment type="caution">
    <text evidence="2">The sequence shown here is derived from an EMBL/GenBank/DDBJ whole genome shotgun (WGS) entry which is preliminary data.</text>
</comment>
<reference evidence="2 3" key="1">
    <citation type="submission" date="2019-03" db="EMBL/GenBank/DDBJ databases">
        <title>Freshwater and sediment microbial communities from various areas in North America, analyzing microbe dynamics in response to fracking.</title>
        <authorList>
            <person name="Lamendella R."/>
        </authorList>
    </citation>
    <scope>NUCLEOTIDE SEQUENCE [LARGE SCALE GENOMIC DNA]</scope>
    <source>
        <strain evidence="2 3">74A</strain>
    </source>
</reference>
<gene>
    <name evidence="2" type="ORF">EDC91_104104</name>
</gene>
<feature type="signal peptide" evidence="1">
    <location>
        <begin position="1"/>
        <end position="20"/>
    </location>
</feature>
<accession>A0A4R2FKD0</accession>